<gene>
    <name evidence="3" type="ORF">C5470_01270</name>
</gene>
<dbReference type="InterPro" id="IPR007400">
    <property type="entry name" value="PrpF-like"/>
</dbReference>
<evidence type="ECO:0000313" key="3">
    <source>
        <dbReference type="EMBL" id="NHB95114.1"/>
    </source>
</evidence>
<keyword evidence="4" id="KW-1185">Reference proteome</keyword>
<reference evidence="3 4" key="1">
    <citation type="submission" date="2018-02" db="EMBL/GenBank/DDBJ databases">
        <authorList>
            <person name="Machado R.A."/>
        </authorList>
    </citation>
    <scope>NUCLEOTIDE SEQUENCE [LARGE SCALE GENOMIC DNA]</scope>
    <source>
        <strain evidence="3 4">DSM 23271</strain>
    </source>
</reference>
<name>A0A7X5QIY7_9GAMM</name>
<evidence type="ECO:0008006" key="5">
    <source>
        <dbReference type="Google" id="ProtNLM"/>
    </source>
</evidence>
<dbReference type="Proteomes" id="UP000547931">
    <property type="component" value="Unassembled WGS sequence"/>
</dbReference>
<dbReference type="EMBL" id="PUJV01000001">
    <property type="protein sequence ID" value="NHB95114.1"/>
    <property type="molecule type" value="Genomic_DNA"/>
</dbReference>
<comment type="caution">
    <text evidence="3">The sequence shown here is derived from an EMBL/GenBank/DDBJ whole genome shotgun (WGS) entry which is preliminary data.</text>
</comment>
<proteinExistence type="inferred from homology"/>
<organism evidence="3 4">
    <name type="scientific">Photorhabdus stackebrandtii</name>
    <dbReference type="NCBI Taxonomy" id="1123042"/>
    <lineage>
        <taxon>Bacteria</taxon>
        <taxon>Pseudomonadati</taxon>
        <taxon>Pseudomonadota</taxon>
        <taxon>Gammaproteobacteria</taxon>
        <taxon>Enterobacterales</taxon>
        <taxon>Morganellaceae</taxon>
        <taxon>Photorhabdus</taxon>
    </lineage>
</organism>
<dbReference type="PANTHER" id="PTHR43709:SF2">
    <property type="entry name" value="DUF453 DOMAIN PROTEIN (AFU_ORTHOLOGUE AFUA_6G00360)"/>
    <property type="match status" value="1"/>
</dbReference>
<evidence type="ECO:0000256" key="1">
    <source>
        <dbReference type="ARBA" id="ARBA00007673"/>
    </source>
</evidence>
<comment type="similarity">
    <text evidence="1">Belongs to the PrpF family.</text>
</comment>
<dbReference type="AlphaFoldDB" id="A0A7X5QIY7"/>
<dbReference type="Pfam" id="PF04303">
    <property type="entry name" value="PrpF"/>
    <property type="match status" value="1"/>
</dbReference>
<keyword evidence="2" id="KW-0413">Isomerase</keyword>
<accession>A0A7X5QIY7</accession>
<evidence type="ECO:0000313" key="4">
    <source>
        <dbReference type="Proteomes" id="UP000547931"/>
    </source>
</evidence>
<dbReference type="SUPFAM" id="SSF54506">
    <property type="entry name" value="Diaminopimelate epimerase-like"/>
    <property type="match status" value="2"/>
</dbReference>
<dbReference type="Gene3D" id="3.10.310.10">
    <property type="entry name" value="Diaminopimelate Epimerase, Chain A, domain 1"/>
    <property type="match status" value="2"/>
</dbReference>
<dbReference type="GO" id="GO:0016853">
    <property type="term" value="F:isomerase activity"/>
    <property type="evidence" value="ECO:0007669"/>
    <property type="project" value="UniProtKB-KW"/>
</dbReference>
<dbReference type="PANTHER" id="PTHR43709">
    <property type="entry name" value="ACONITATE ISOMERASE-RELATED"/>
    <property type="match status" value="1"/>
</dbReference>
<protein>
    <recommendedName>
        <fullName evidence="5">3-methylitaconate isomerase</fullName>
    </recommendedName>
</protein>
<sequence length="366" mass="39310">MLRINMDTINTDIIRGGSSKGLFLSVNDLPSAGEERNAIILRLMGSPDLRQIDGLGGADKLTSKVALIGPPSRSDCDISYHFGQVGTDKPTIDWSSNCGNISAGAALYAAYKGVGKYHDSDRLINIEQVNTGRILKARVPMNGTIPAKNGDYVIGGAPGSGPRIDLDFCDFAGSCFGGGLFPTGCSRDYFYIPSLGNIEITILDMANFHIFVRAKDLKLININSVLELQNDKKLISVLEDIRKTVSIELGFVDLEHAERYLQISMNPLVHIIDLPSKIQLLNGKFLYPENMDLIGLSFSRGIFSKAFPGTGAVGTAVACSIIGTIPSELQQSKNFGSGIMDWVICHPGGLLTVTTELVNNGGVIAI</sequence>
<evidence type="ECO:0000256" key="2">
    <source>
        <dbReference type="ARBA" id="ARBA00023235"/>
    </source>
</evidence>